<evidence type="ECO:0000256" key="1">
    <source>
        <dbReference type="SAM" id="SignalP"/>
    </source>
</evidence>
<dbReference type="RefSeq" id="WP_133757329.1">
    <property type="nucleotide sequence ID" value="NZ_SOBW01000007.1"/>
</dbReference>
<keyword evidence="3" id="KW-1185">Reference proteome</keyword>
<evidence type="ECO:0000313" key="3">
    <source>
        <dbReference type="Proteomes" id="UP000294689"/>
    </source>
</evidence>
<organism evidence="2 3">
    <name type="scientific">Gelidibacter sediminis</name>
    <dbReference type="NCBI Taxonomy" id="1608710"/>
    <lineage>
        <taxon>Bacteria</taxon>
        <taxon>Pseudomonadati</taxon>
        <taxon>Bacteroidota</taxon>
        <taxon>Flavobacteriia</taxon>
        <taxon>Flavobacteriales</taxon>
        <taxon>Flavobacteriaceae</taxon>
        <taxon>Gelidibacter</taxon>
    </lineage>
</organism>
<keyword evidence="1" id="KW-0732">Signal</keyword>
<protein>
    <recommendedName>
        <fullName evidence="4">Outer membrane protein with beta-barrel domain</fullName>
    </recommendedName>
</protein>
<accession>A0A4R7QAG3</accession>
<name>A0A4R7QAG3_9FLAO</name>
<comment type="caution">
    <text evidence="2">The sequence shown here is derived from an EMBL/GenBank/DDBJ whole genome shotgun (WGS) entry which is preliminary data.</text>
</comment>
<evidence type="ECO:0008006" key="4">
    <source>
        <dbReference type="Google" id="ProtNLM"/>
    </source>
</evidence>
<reference evidence="2 3" key="1">
    <citation type="submission" date="2019-03" db="EMBL/GenBank/DDBJ databases">
        <title>Genomic Encyclopedia of Archaeal and Bacterial Type Strains, Phase II (KMG-II): from individual species to whole genera.</title>
        <authorList>
            <person name="Goeker M."/>
        </authorList>
    </citation>
    <scope>NUCLEOTIDE SEQUENCE [LARGE SCALE GENOMIC DNA]</scope>
    <source>
        <strain evidence="2 3">DSM 28135</strain>
    </source>
</reference>
<evidence type="ECO:0000313" key="2">
    <source>
        <dbReference type="EMBL" id="TDU43901.1"/>
    </source>
</evidence>
<feature type="signal peptide" evidence="1">
    <location>
        <begin position="1"/>
        <end position="22"/>
    </location>
</feature>
<dbReference type="AlphaFoldDB" id="A0A4R7QAG3"/>
<feature type="chain" id="PRO_5020254968" description="Outer membrane protein with beta-barrel domain" evidence="1">
    <location>
        <begin position="23"/>
        <end position="353"/>
    </location>
</feature>
<dbReference type="Proteomes" id="UP000294689">
    <property type="component" value="Unassembled WGS sequence"/>
</dbReference>
<sequence length="353" mass="40291">MNTIIKCIVLASLCLIIGKTQAQDTLQKNQAELRIERLIQFKDSITQHEKASLKSEVETIHKRFEKGEITKLQADTLKQEMAEKRALNIENRLSIVDSQIALIKRNPEYYAAKQAIDTNFVISIGQKKIMSFAKDSTPKYDIRTSNKLLFAIGFNNTIMDSQSLEDSPYEIGGSGFVELGWIWSTRVLKNSNFMRVNYGLAFQWNKLTIKDNQYFVENGKETALETYPLNLKKSKFRTTSLVVPVHFEFGPSKLKDYGDRIRYFNDNQFKIGLGGFAGLNLSTVQKLKYEVDGNSQKEKIRSDFNTNSLVYGISGYVGVGDFSIYAKYNLNTVFKNQDVDQRNVSLGLRWALD</sequence>
<dbReference type="OrthoDB" id="1466811at2"/>
<dbReference type="EMBL" id="SOBW01000007">
    <property type="protein sequence ID" value="TDU43901.1"/>
    <property type="molecule type" value="Genomic_DNA"/>
</dbReference>
<proteinExistence type="predicted"/>
<gene>
    <name evidence="2" type="ORF">BXY82_1322</name>
</gene>